<evidence type="ECO:0000313" key="2">
    <source>
        <dbReference type="EMBL" id="EDS30123.1"/>
    </source>
</evidence>
<keyword evidence="1" id="KW-0732">Signal</keyword>
<gene>
    <name evidence="3" type="primary">6039865</name>
    <name evidence="2" type="ORF">CpipJ_CPIJ007442</name>
</gene>
<reference evidence="3" key="2">
    <citation type="submission" date="2021-02" db="UniProtKB">
        <authorList>
            <consortium name="EnsemblMetazoa"/>
        </authorList>
    </citation>
    <scope>IDENTIFICATION</scope>
    <source>
        <strain evidence="3">JHB</strain>
    </source>
</reference>
<sequence length="181" mass="20426">MTGKCFVLGITTLALLNAVVPTYQYQLAPGPDPRASRRIQYPSTLQQHQHHQQQPRVFFPLEINVPDVINGILSSFRFIWGRFQSIFGLGSSTEIVGAKDPPAPLTPSPALQAVPLAPDDEEYKSPVKTVSVEVDDPVRHPAMHRKTKIKNRKRTPTTKKKRKKIDLSAQWEMIAMDEGWF</sequence>
<evidence type="ECO:0000313" key="3">
    <source>
        <dbReference type="EnsemblMetazoa" id="CPIJ007442-PA"/>
    </source>
</evidence>
<dbReference type="HOGENOM" id="CLU_127850_0_0_1"/>
<dbReference type="EnsemblMetazoa" id="CPIJ007442-RA">
    <property type="protein sequence ID" value="CPIJ007442-PA"/>
    <property type="gene ID" value="CPIJ007442"/>
</dbReference>
<feature type="chain" id="PRO_5014566815" evidence="1">
    <location>
        <begin position="19"/>
        <end position="181"/>
    </location>
</feature>
<dbReference type="InParanoid" id="B0WKY3"/>
<keyword evidence="4" id="KW-1185">Reference proteome</keyword>
<accession>B0WKY3</accession>
<dbReference type="VEuPathDB" id="VectorBase:CPIJ007442"/>
<proteinExistence type="predicted"/>
<evidence type="ECO:0000313" key="4">
    <source>
        <dbReference type="Proteomes" id="UP000002320"/>
    </source>
</evidence>
<evidence type="ECO:0000256" key="1">
    <source>
        <dbReference type="SAM" id="SignalP"/>
    </source>
</evidence>
<organism>
    <name type="scientific">Culex quinquefasciatus</name>
    <name type="common">Southern house mosquito</name>
    <name type="synonym">Culex pungens</name>
    <dbReference type="NCBI Taxonomy" id="7176"/>
    <lineage>
        <taxon>Eukaryota</taxon>
        <taxon>Metazoa</taxon>
        <taxon>Ecdysozoa</taxon>
        <taxon>Arthropoda</taxon>
        <taxon>Hexapoda</taxon>
        <taxon>Insecta</taxon>
        <taxon>Pterygota</taxon>
        <taxon>Neoptera</taxon>
        <taxon>Endopterygota</taxon>
        <taxon>Diptera</taxon>
        <taxon>Nematocera</taxon>
        <taxon>Culicoidea</taxon>
        <taxon>Culicidae</taxon>
        <taxon>Culicinae</taxon>
        <taxon>Culicini</taxon>
        <taxon>Culex</taxon>
        <taxon>Culex</taxon>
    </lineage>
</organism>
<dbReference type="eggNOG" id="ENOG502T9CB">
    <property type="taxonomic scope" value="Eukaryota"/>
</dbReference>
<dbReference type="KEGG" id="cqu:CpipJ_CPIJ007442"/>
<feature type="signal peptide" evidence="1">
    <location>
        <begin position="1"/>
        <end position="18"/>
    </location>
</feature>
<protein>
    <submittedName>
        <fullName evidence="2 3">Uncharacterized protein</fullName>
    </submittedName>
</protein>
<dbReference type="AlphaFoldDB" id="B0WKY3"/>
<dbReference type="EMBL" id="DS231978">
    <property type="protein sequence ID" value="EDS30123.1"/>
    <property type="molecule type" value="Genomic_DNA"/>
</dbReference>
<dbReference type="Proteomes" id="UP000002320">
    <property type="component" value="Unassembled WGS sequence"/>
</dbReference>
<reference evidence="2" key="1">
    <citation type="submission" date="2007-03" db="EMBL/GenBank/DDBJ databases">
        <title>Annotation of Culex pipiens quinquefasciatus.</title>
        <authorList>
            <consortium name="The Broad Institute Genome Sequencing Platform"/>
            <person name="Atkinson P.W."/>
            <person name="Hemingway J."/>
            <person name="Christensen B.M."/>
            <person name="Higgs S."/>
            <person name="Kodira C."/>
            <person name="Hannick L."/>
            <person name="Megy K."/>
            <person name="O'Leary S."/>
            <person name="Pearson M."/>
            <person name="Haas B.J."/>
            <person name="Mauceli E."/>
            <person name="Wortman J.R."/>
            <person name="Lee N.H."/>
            <person name="Guigo R."/>
            <person name="Stanke M."/>
            <person name="Alvarado L."/>
            <person name="Amedeo P."/>
            <person name="Antoine C.H."/>
            <person name="Arensburger P."/>
            <person name="Bidwell S.L."/>
            <person name="Crawford M."/>
            <person name="Camaro F."/>
            <person name="Devon K."/>
            <person name="Engels R."/>
            <person name="Hammond M."/>
            <person name="Howarth C."/>
            <person name="Koehrsen M."/>
            <person name="Lawson D."/>
            <person name="Montgomery P."/>
            <person name="Nene V."/>
            <person name="Nusbaum C."/>
            <person name="Puiu D."/>
            <person name="Romero-Severson J."/>
            <person name="Severson D.W."/>
            <person name="Shumway M."/>
            <person name="Sisk P."/>
            <person name="Stolte C."/>
            <person name="Zeng Q."/>
            <person name="Eisenstadt E."/>
            <person name="Fraser-Liggett C."/>
            <person name="Strausberg R."/>
            <person name="Galagan J."/>
            <person name="Birren B."/>
            <person name="Collins F.H."/>
        </authorList>
    </citation>
    <scope>NUCLEOTIDE SEQUENCE [LARGE SCALE GENOMIC DNA]</scope>
    <source>
        <strain evidence="2">JHB</strain>
    </source>
</reference>
<name>B0WKY3_CULQU</name>